<feature type="compositionally biased region" description="Low complexity" evidence="1">
    <location>
        <begin position="19"/>
        <end position="51"/>
    </location>
</feature>
<dbReference type="Proteomes" id="UP000516369">
    <property type="component" value="Chromosome"/>
</dbReference>
<feature type="region of interest" description="Disordered" evidence="1">
    <location>
        <begin position="1"/>
        <end position="51"/>
    </location>
</feature>
<protein>
    <submittedName>
        <fullName evidence="2">Helix-hairpin-helix domain-containing protein</fullName>
    </submittedName>
</protein>
<evidence type="ECO:0000313" key="2">
    <source>
        <dbReference type="EMBL" id="QNT71331.1"/>
    </source>
</evidence>
<keyword evidence="3" id="KW-1185">Reference proteome</keyword>
<dbReference type="KEGG" id="dvn:HQ394_14105"/>
<organism evidence="2 3">
    <name type="scientific">Defluviicoccus vanus</name>
    <dbReference type="NCBI Taxonomy" id="111831"/>
    <lineage>
        <taxon>Bacteria</taxon>
        <taxon>Pseudomonadati</taxon>
        <taxon>Pseudomonadota</taxon>
        <taxon>Alphaproteobacteria</taxon>
        <taxon>Rhodospirillales</taxon>
        <taxon>Rhodospirillaceae</taxon>
        <taxon>Defluviicoccus</taxon>
    </lineage>
</organism>
<sequence>MARALSPNDTLLAQATQMPTTAPKSPAPTTAPKAPTTVTPKAPEASSAPEASAALIDINSASADDLQTLSGIGAARAKAIMGGRPYKGKDDLVKKGILPSAVYAGIKDKIIAKQK</sequence>
<dbReference type="InterPro" id="IPR010994">
    <property type="entry name" value="RuvA_2-like"/>
</dbReference>
<evidence type="ECO:0000313" key="3">
    <source>
        <dbReference type="Proteomes" id="UP000516369"/>
    </source>
</evidence>
<accession>A0A7H1N6J5</accession>
<gene>
    <name evidence="2" type="ORF">HQ394_14105</name>
</gene>
<reference evidence="2 3" key="1">
    <citation type="submission" date="2020-05" db="EMBL/GenBank/DDBJ databases">
        <title>Complete closed genome sequence of Defluviicoccus vanus.</title>
        <authorList>
            <person name="Bessarab I."/>
            <person name="Arumugam K."/>
            <person name="Maszenan A.M."/>
            <person name="Seviour R.J."/>
            <person name="Williams R.B."/>
        </authorList>
    </citation>
    <scope>NUCLEOTIDE SEQUENCE [LARGE SCALE GENOMIC DNA]</scope>
    <source>
        <strain evidence="2 3">Ben 114</strain>
    </source>
</reference>
<proteinExistence type="predicted"/>
<evidence type="ECO:0000256" key="1">
    <source>
        <dbReference type="SAM" id="MobiDB-lite"/>
    </source>
</evidence>
<dbReference type="Gene3D" id="1.10.150.320">
    <property type="entry name" value="Photosystem II 12 kDa extrinsic protein"/>
    <property type="match status" value="1"/>
</dbReference>
<feature type="compositionally biased region" description="Polar residues" evidence="1">
    <location>
        <begin position="7"/>
        <end position="18"/>
    </location>
</feature>
<dbReference type="AlphaFoldDB" id="A0A7H1N6J5"/>
<name>A0A7H1N6J5_9PROT</name>
<dbReference type="EMBL" id="CP053923">
    <property type="protein sequence ID" value="QNT71331.1"/>
    <property type="molecule type" value="Genomic_DNA"/>
</dbReference>
<dbReference type="Pfam" id="PF12836">
    <property type="entry name" value="HHH_3"/>
    <property type="match status" value="1"/>
</dbReference>
<dbReference type="SUPFAM" id="SSF47781">
    <property type="entry name" value="RuvA domain 2-like"/>
    <property type="match status" value="1"/>
</dbReference>